<evidence type="ECO:0000256" key="1">
    <source>
        <dbReference type="SAM" id="MobiDB-lite"/>
    </source>
</evidence>
<protein>
    <submittedName>
        <fullName evidence="2">Uncharacterized protein</fullName>
    </submittedName>
</protein>
<dbReference type="EMBL" id="JAPFFF010000019">
    <property type="protein sequence ID" value="KAK8858181.1"/>
    <property type="molecule type" value="Genomic_DNA"/>
</dbReference>
<reference evidence="2 3" key="1">
    <citation type="submission" date="2024-04" db="EMBL/GenBank/DDBJ databases">
        <title>Tritrichomonas musculus Genome.</title>
        <authorList>
            <person name="Alves-Ferreira E."/>
            <person name="Grigg M."/>
            <person name="Lorenzi H."/>
            <person name="Galac M."/>
        </authorList>
    </citation>
    <scope>NUCLEOTIDE SEQUENCE [LARGE SCALE GENOMIC DNA]</scope>
    <source>
        <strain evidence="2 3">EAF2021</strain>
    </source>
</reference>
<name>A0ABR2I7G4_9EUKA</name>
<sequence>MKERRRSSFKQVEMPDVDPCIVPYITLNALEENSSKQAIKDLNKNLSEIQNKQEMLFIAKEALLKKQKDLISSFEDDKFPDFPSPKYVWSKKKCHKLYIKYYNCLIEFYEENLKIVDLLITFILRCIENSVPAIIEMGKINAKTNVGQDKKVDKSLVKYTKMSNYVIALESKGLNETCKYGDITRRQVWEKMKDTADEYEKRGSFEGSSNKNRFYPPNEFDEIFMKFIIITKISDKFKQCIKTMPKYGTFEDFKQKHINVSLKSIDPALTSTNESNIVRHSLKGIKIEINNSSSDDDENANNDDKSDSSNDNESNDNNDKNGKDGVAFIDLPNADLKSDDDTNQEGVSINNSSNGMQRKQSIIEESQLQSLMKQDIGTDNFRNFILALFRLIKLNNPCTQVMLQLFHCAVIRILFDFYYIANSAILYGRNLKQFYIDVCDGILSESPSQLHINKKFFAPKEENLPMREIIENDSILQKGSLALFIIQFMNNPLDMAIQVNRAFKIVQDSVDMKNSKDTQINKNVSSQMTSDDFIDMLKPIYAINPYVCPSGVCRFIELFCELFHLFDILSYGLTTFTIVLKDIDEKAKGIENSTT</sequence>
<comment type="caution">
    <text evidence="2">The sequence shown here is derived from an EMBL/GenBank/DDBJ whole genome shotgun (WGS) entry which is preliminary data.</text>
</comment>
<organism evidence="2 3">
    <name type="scientific">Tritrichomonas musculus</name>
    <dbReference type="NCBI Taxonomy" id="1915356"/>
    <lineage>
        <taxon>Eukaryota</taxon>
        <taxon>Metamonada</taxon>
        <taxon>Parabasalia</taxon>
        <taxon>Tritrichomonadida</taxon>
        <taxon>Tritrichomonadidae</taxon>
        <taxon>Tritrichomonas</taxon>
    </lineage>
</organism>
<evidence type="ECO:0000313" key="2">
    <source>
        <dbReference type="EMBL" id="KAK8858181.1"/>
    </source>
</evidence>
<evidence type="ECO:0000313" key="3">
    <source>
        <dbReference type="Proteomes" id="UP001470230"/>
    </source>
</evidence>
<accession>A0ABR2I7G4</accession>
<proteinExistence type="predicted"/>
<feature type="compositionally biased region" description="Polar residues" evidence="1">
    <location>
        <begin position="344"/>
        <end position="359"/>
    </location>
</feature>
<dbReference type="Proteomes" id="UP001470230">
    <property type="component" value="Unassembled WGS sequence"/>
</dbReference>
<feature type="region of interest" description="Disordered" evidence="1">
    <location>
        <begin position="289"/>
        <end position="359"/>
    </location>
</feature>
<gene>
    <name evidence="2" type="ORF">M9Y10_013282</name>
</gene>
<keyword evidence="3" id="KW-1185">Reference proteome</keyword>